<name>A0A2D0NG07_FLAN2</name>
<evidence type="ECO:0000313" key="3">
    <source>
        <dbReference type="Proteomes" id="UP000223913"/>
    </source>
</evidence>
<protein>
    <recommendedName>
        <fullName evidence="1">Glyoxalase-like domain-containing protein</fullName>
    </recommendedName>
</protein>
<accession>A0A2D0NG07</accession>
<dbReference type="RefSeq" id="WP_099149250.1">
    <property type="nucleotide sequence ID" value="NZ_PDUD01000010.1"/>
</dbReference>
<evidence type="ECO:0000259" key="1">
    <source>
        <dbReference type="Pfam" id="PF13468"/>
    </source>
</evidence>
<reference evidence="2 3" key="1">
    <citation type="submission" date="2017-10" db="EMBL/GenBank/DDBJ databases">
        <title>The draft genome sequence of Lewinella nigricans NBRC 102662.</title>
        <authorList>
            <person name="Wang K."/>
        </authorList>
    </citation>
    <scope>NUCLEOTIDE SEQUENCE [LARGE SCALE GENOMIC DNA]</scope>
    <source>
        <strain evidence="2 3">NBRC 102662</strain>
    </source>
</reference>
<dbReference type="PANTHER" id="PTHR40265:SF1">
    <property type="entry name" value="GLYOXALASE-LIKE DOMAIN-CONTAINING PROTEIN"/>
    <property type="match status" value="1"/>
</dbReference>
<dbReference type="SUPFAM" id="SSF54593">
    <property type="entry name" value="Glyoxalase/Bleomycin resistance protein/Dihydroxybiphenyl dioxygenase"/>
    <property type="match status" value="1"/>
</dbReference>
<sequence>MAHQYDLSRIDHLIYGAPDLQTGIDLIQQKLGIVPASGGQHPDFGTHNALFRIGTGTYFEIIAPDPASALPPERWWMGLADLKAPGLIWWAAKATGLDRARQLAQKAGWTIGQAVAGSRKTTDGTTLNWHLTDPFRVQEGGVLPFLIDWGNGTHPTDSMPESGCELTSFQLLHPRAEKINTYLQSIGIQLEVKDHPIPGLRAGFATANGTIFI</sequence>
<dbReference type="Proteomes" id="UP000223913">
    <property type="component" value="Unassembled WGS sequence"/>
</dbReference>
<feature type="domain" description="Glyoxalase-like" evidence="1">
    <location>
        <begin position="10"/>
        <end position="184"/>
    </location>
</feature>
<keyword evidence="3" id="KW-1185">Reference proteome</keyword>
<dbReference type="Gene3D" id="3.10.180.10">
    <property type="entry name" value="2,3-Dihydroxybiphenyl 1,2-Dioxygenase, domain 1"/>
    <property type="match status" value="1"/>
</dbReference>
<organism evidence="2 3">
    <name type="scientific">Flavilitoribacter nigricans (strain ATCC 23147 / DSM 23189 / NBRC 102662 / NCIMB 1420 / SS-2)</name>
    <name type="common">Lewinella nigricans</name>
    <dbReference type="NCBI Taxonomy" id="1122177"/>
    <lineage>
        <taxon>Bacteria</taxon>
        <taxon>Pseudomonadati</taxon>
        <taxon>Bacteroidota</taxon>
        <taxon>Saprospiria</taxon>
        <taxon>Saprospirales</taxon>
        <taxon>Lewinellaceae</taxon>
        <taxon>Flavilitoribacter</taxon>
    </lineage>
</organism>
<dbReference type="Pfam" id="PF13468">
    <property type="entry name" value="Glyoxalase_3"/>
    <property type="match status" value="1"/>
</dbReference>
<dbReference type="OrthoDB" id="9111355at2"/>
<dbReference type="PANTHER" id="PTHR40265">
    <property type="entry name" value="BLL2707 PROTEIN"/>
    <property type="match status" value="1"/>
</dbReference>
<comment type="caution">
    <text evidence="2">The sequence shown here is derived from an EMBL/GenBank/DDBJ whole genome shotgun (WGS) entry which is preliminary data.</text>
</comment>
<dbReference type="InterPro" id="IPR029068">
    <property type="entry name" value="Glyas_Bleomycin-R_OHBP_Dase"/>
</dbReference>
<dbReference type="InterPro" id="IPR025870">
    <property type="entry name" value="Glyoxalase-like_dom"/>
</dbReference>
<gene>
    <name evidence="2" type="ORF">CRP01_06730</name>
</gene>
<proteinExistence type="predicted"/>
<dbReference type="EMBL" id="PDUD01000010">
    <property type="protein sequence ID" value="PHN07320.1"/>
    <property type="molecule type" value="Genomic_DNA"/>
</dbReference>
<evidence type="ECO:0000313" key="2">
    <source>
        <dbReference type="EMBL" id="PHN07320.1"/>
    </source>
</evidence>
<dbReference type="AlphaFoldDB" id="A0A2D0NG07"/>